<dbReference type="Proteomes" id="UP000003163">
    <property type="component" value="Unassembled WGS sequence"/>
</dbReference>
<dbReference type="HOGENOM" id="CLU_2209983_0_0_1"/>
<keyword evidence="1" id="KW-0812">Transmembrane</keyword>
<dbReference type="AlphaFoldDB" id="J8ZU44"/>
<organism evidence="2 3">
    <name type="scientific">Edhazardia aedis (strain USNM 41457)</name>
    <name type="common">Microsporidian parasite</name>
    <dbReference type="NCBI Taxonomy" id="1003232"/>
    <lineage>
        <taxon>Eukaryota</taxon>
        <taxon>Fungi</taxon>
        <taxon>Fungi incertae sedis</taxon>
        <taxon>Microsporidia</taxon>
        <taxon>Edhazardia</taxon>
    </lineage>
</organism>
<reference evidence="3" key="2">
    <citation type="submission" date="2015-07" db="EMBL/GenBank/DDBJ databases">
        <title>Contrasting host-pathogen interactions and genome evolution in two generalist and specialist microsporidian pathogens of mosquitoes.</title>
        <authorList>
            <consortium name="The Broad Institute Genomics Platform"/>
            <consortium name="The Broad Institute Genome Sequencing Center for Infectious Disease"/>
            <person name="Cuomo C.A."/>
            <person name="Sanscrainte N.D."/>
            <person name="Goldberg J.M."/>
            <person name="Heiman D."/>
            <person name="Young S."/>
            <person name="Zeng Q."/>
            <person name="Becnel J.J."/>
            <person name="Birren B.W."/>
        </authorList>
    </citation>
    <scope>NUCLEOTIDE SEQUENCE [LARGE SCALE GENOMIC DNA]</scope>
    <source>
        <strain evidence="3">USNM 41457</strain>
    </source>
</reference>
<keyword evidence="1" id="KW-0472">Membrane</keyword>
<sequence>MIKKNCEKIKKIINNIENINISRRNRRNKIIKKLSSNSNSRKINEYDNDIIFQYLTKHKKKQKLLSFLRKKHSFCFTQQNKLTIFLNHIILLLLVITIRLNIFRSYI</sequence>
<dbReference type="VEuPathDB" id="MicrosporidiaDB:EDEG_02431"/>
<name>J8ZU44_EDHAE</name>
<proteinExistence type="predicted"/>
<dbReference type="EMBL" id="AFBI03000043">
    <property type="protein sequence ID" value="EJW03178.1"/>
    <property type="molecule type" value="Genomic_DNA"/>
</dbReference>
<evidence type="ECO:0000313" key="3">
    <source>
        <dbReference type="Proteomes" id="UP000003163"/>
    </source>
</evidence>
<dbReference type="InParanoid" id="J8ZU44"/>
<keyword evidence="1" id="KW-1133">Transmembrane helix</keyword>
<gene>
    <name evidence="2" type="ORF">EDEG_02431</name>
</gene>
<protein>
    <submittedName>
        <fullName evidence="2">Uncharacterized protein</fullName>
    </submittedName>
</protein>
<accession>J8ZU44</accession>
<evidence type="ECO:0000313" key="2">
    <source>
        <dbReference type="EMBL" id="EJW03178.1"/>
    </source>
</evidence>
<reference evidence="2 3" key="1">
    <citation type="submission" date="2011-08" db="EMBL/GenBank/DDBJ databases">
        <authorList>
            <person name="Liu Z.J."/>
            <person name="Shi F.L."/>
            <person name="Lu J.Q."/>
            <person name="Li M."/>
            <person name="Wang Z.L."/>
        </authorList>
    </citation>
    <scope>NUCLEOTIDE SEQUENCE [LARGE SCALE GENOMIC DNA]</scope>
    <source>
        <strain evidence="2 3">USNM 41457</strain>
    </source>
</reference>
<comment type="caution">
    <text evidence="2">The sequence shown here is derived from an EMBL/GenBank/DDBJ whole genome shotgun (WGS) entry which is preliminary data.</text>
</comment>
<evidence type="ECO:0000256" key="1">
    <source>
        <dbReference type="SAM" id="Phobius"/>
    </source>
</evidence>
<keyword evidence="3" id="KW-1185">Reference proteome</keyword>
<feature type="transmembrane region" description="Helical" evidence="1">
    <location>
        <begin position="82"/>
        <end position="102"/>
    </location>
</feature>